<name>A0A1U9KFL3_ACEAC</name>
<keyword evidence="2" id="KW-1185">Reference proteome</keyword>
<dbReference type="Proteomes" id="UP000188937">
    <property type="component" value="Chromosome"/>
</dbReference>
<reference evidence="1 2" key="1">
    <citation type="submission" date="2016-03" db="EMBL/GenBank/DDBJ databases">
        <title>Acetic acid bacteria sequencing.</title>
        <authorList>
            <person name="Brandt J."/>
            <person name="Jakob F."/>
            <person name="Vogel R.F."/>
        </authorList>
    </citation>
    <scope>NUCLEOTIDE SEQUENCE [LARGE SCALE GENOMIC DNA]</scope>
    <source>
        <strain evidence="1 2">TMW2.1153</strain>
    </source>
</reference>
<evidence type="ECO:0000313" key="2">
    <source>
        <dbReference type="Proteomes" id="UP000188937"/>
    </source>
</evidence>
<dbReference type="KEGG" id="aace:A0U92_07165"/>
<evidence type="ECO:0000313" key="1">
    <source>
        <dbReference type="EMBL" id="AQS84594.1"/>
    </source>
</evidence>
<dbReference type="RefSeq" id="WP_077812637.1">
    <property type="nucleotide sequence ID" value="NZ_CP014692.1"/>
</dbReference>
<organism evidence="1 2">
    <name type="scientific">Acetobacter aceti</name>
    <dbReference type="NCBI Taxonomy" id="435"/>
    <lineage>
        <taxon>Bacteria</taxon>
        <taxon>Pseudomonadati</taxon>
        <taxon>Pseudomonadota</taxon>
        <taxon>Alphaproteobacteria</taxon>
        <taxon>Acetobacterales</taxon>
        <taxon>Acetobacteraceae</taxon>
        <taxon>Acetobacter</taxon>
        <taxon>Acetobacter subgen. Acetobacter</taxon>
    </lineage>
</organism>
<sequence>MKRRITIDSNDIARKIAEQCFLERDDEECLHNFLTGAAYAVGFALSRNGTWNSGDFVAIGREMTAIGHGRYQELLLIEESLGNKKRGGIEGTVIDGPAA</sequence>
<proteinExistence type="predicted"/>
<accession>A0A1U9KFL3</accession>
<gene>
    <name evidence="1" type="ORF">A0U92_07165</name>
</gene>
<dbReference type="OrthoDB" id="7225573at2"/>
<dbReference type="EMBL" id="CP014692">
    <property type="protein sequence ID" value="AQS84594.1"/>
    <property type="molecule type" value="Genomic_DNA"/>
</dbReference>
<protein>
    <submittedName>
        <fullName evidence="1">Uncharacterized protein</fullName>
    </submittedName>
</protein>
<dbReference type="AlphaFoldDB" id="A0A1U9KFL3"/>